<sequence>MEMRQKVLAGANQAHAGRKPRKNRSEKTTSSTIEHTANANQISSLIGIKQLLSTIIYSAGMIHPIQKYVNKYSLILYIILYVSL</sequence>
<dbReference type="EMBL" id="MHNK01000004">
    <property type="protein sequence ID" value="OGZ44342.1"/>
    <property type="molecule type" value="Genomic_DNA"/>
</dbReference>
<accession>A0A1G2G2Y6</accession>
<proteinExistence type="predicted"/>
<evidence type="ECO:0000256" key="1">
    <source>
        <dbReference type="SAM" id="MobiDB-lite"/>
    </source>
</evidence>
<dbReference type="Proteomes" id="UP000177480">
    <property type="component" value="Unassembled WGS sequence"/>
</dbReference>
<comment type="caution">
    <text evidence="2">The sequence shown here is derived from an EMBL/GenBank/DDBJ whole genome shotgun (WGS) entry which is preliminary data.</text>
</comment>
<evidence type="ECO:0000313" key="3">
    <source>
        <dbReference type="Proteomes" id="UP000177480"/>
    </source>
</evidence>
<feature type="region of interest" description="Disordered" evidence="1">
    <location>
        <begin position="1"/>
        <end position="34"/>
    </location>
</feature>
<gene>
    <name evidence="2" type="ORF">A2719_04735</name>
</gene>
<organism evidence="2 3">
    <name type="scientific">Candidatus Ryanbacteria bacterium RIFCSPHIGHO2_01_FULL_45_22</name>
    <dbReference type="NCBI Taxonomy" id="1802114"/>
    <lineage>
        <taxon>Bacteria</taxon>
        <taxon>Candidatus Ryaniibacteriota</taxon>
    </lineage>
</organism>
<evidence type="ECO:0000313" key="2">
    <source>
        <dbReference type="EMBL" id="OGZ44342.1"/>
    </source>
</evidence>
<name>A0A1G2G2Y6_9BACT</name>
<reference evidence="2 3" key="1">
    <citation type="journal article" date="2016" name="Nat. Commun.">
        <title>Thousands of microbial genomes shed light on interconnected biogeochemical processes in an aquifer system.</title>
        <authorList>
            <person name="Anantharaman K."/>
            <person name="Brown C.T."/>
            <person name="Hug L.A."/>
            <person name="Sharon I."/>
            <person name="Castelle C.J."/>
            <person name="Probst A.J."/>
            <person name="Thomas B.C."/>
            <person name="Singh A."/>
            <person name="Wilkins M.J."/>
            <person name="Karaoz U."/>
            <person name="Brodie E.L."/>
            <person name="Williams K.H."/>
            <person name="Hubbard S.S."/>
            <person name="Banfield J.F."/>
        </authorList>
    </citation>
    <scope>NUCLEOTIDE SEQUENCE [LARGE SCALE GENOMIC DNA]</scope>
</reference>
<protein>
    <submittedName>
        <fullName evidence="2">Uncharacterized protein</fullName>
    </submittedName>
</protein>
<dbReference type="AlphaFoldDB" id="A0A1G2G2Y6"/>
<dbReference type="STRING" id="1802114.A2719_04735"/>